<keyword evidence="3" id="KW-1185">Reference proteome</keyword>
<evidence type="ECO:0000313" key="3">
    <source>
        <dbReference type="Proteomes" id="UP001230685"/>
    </source>
</evidence>
<feature type="transmembrane region" description="Helical" evidence="1">
    <location>
        <begin position="14"/>
        <end position="33"/>
    </location>
</feature>
<dbReference type="RefSeq" id="WP_305173905.1">
    <property type="nucleotide sequence ID" value="NZ_JAUUDS010000007.1"/>
</dbReference>
<proteinExistence type="predicted"/>
<evidence type="ECO:0008006" key="4">
    <source>
        <dbReference type="Google" id="ProtNLM"/>
    </source>
</evidence>
<name>A0ABT9EML7_9SPHN</name>
<keyword evidence="1" id="KW-0812">Transmembrane</keyword>
<evidence type="ECO:0000256" key="1">
    <source>
        <dbReference type="SAM" id="Phobius"/>
    </source>
</evidence>
<dbReference type="Proteomes" id="UP001230685">
    <property type="component" value="Unassembled WGS sequence"/>
</dbReference>
<gene>
    <name evidence="2" type="ORF">Q5H91_13305</name>
</gene>
<keyword evidence="1" id="KW-1133">Transmembrane helix</keyword>
<sequence length="169" mass="17449">MTDEWPEPVASRPLWLITLADLALLMVGFFVLIQASRAEPGTLARSLRSGFTDIKPVEPPMPVAANRLAGFASGSAALPAGTAAITAWAREELRDPRVQLTVTGSADATANDVDPATRSAAILATDRARAVAAELAPLAPTRIAIATATGPGAVTITLAFAGEPVRTPQ</sequence>
<comment type="caution">
    <text evidence="2">The sequence shown here is derived from an EMBL/GenBank/DDBJ whole genome shotgun (WGS) entry which is preliminary data.</text>
</comment>
<protein>
    <recommendedName>
        <fullName evidence="4">Flagellar motor protein MotB</fullName>
    </recommendedName>
</protein>
<accession>A0ABT9EML7</accession>
<reference evidence="2 3" key="1">
    <citation type="submission" date="2023-07" db="EMBL/GenBank/DDBJ databases">
        <authorList>
            <person name="Kim M.K."/>
        </authorList>
    </citation>
    <scope>NUCLEOTIDE SEQUENCE [LARGE SCALE GENOMIC DNA]</scope>
    <source>
        <strain evidence="2 3">KR1UV-12</strain>
    </source>
</reference>
<dbReference type="EMBL" id="JAUUDS010000007">
    <property type="protein sequence ID" value="MDP1028195.1"/>
    <property type="molecule type" value="Genomic_DNA"/>
</dbReference>
<organism evidence="2 3">
    <name type="scientific">Sphingomonas aurea</name>
    <dbReference type="NCBI Taxonomy" id="3063994"/>
    <lineage>
        <taxon>Bacteria</taxon>
        <taxon>Pseudomonadati</taxon>
        <taxon>Pseudomonadota</taxon>
        <taxon>Alphaproteobacteria</taxon>
        <taxon>Sphingomonadales</taxon>
        <taxon>Sphingomonadaceae</taxon>
        <taxon>Sphingomonas</taxon>
    </lineage>
</organism>
<evidence type="ECO:0000313" key="2">
    <source>
        <dbReference type="EMBL" id="MDP1028195.1"/>
    </source>
</evidence>
<keyword evidence="1" id="KW-0472">Membrane</keyword>